<dbReference type="Proteomes" id="UP000265566">
    <property type="component" value="Chromosome 7"/>
</dbReference>
<feature type="signal peptide" evidence="1">
    <location>
        <begin position="1"/>
        <end position="16"/>
    </location>
</feature>
<evidence type="ECO:0000313" key="2">
    <source>
        <dbReference type="EMBL" id="RHN48352.1"/>
    </source>
</evidence>
<protein>
    <recommendedName>
        <fullName evidence="3">Transmembrane protein</fullName>
    </recommendedName>
</protein>
<name>A0A396H4Y5_MEDTR</name>
<evidence type="ECO:0000256" key="1">
    <source>
        <dbReference type="SAM" id="SignalP"/>
    </source>
</evidence>
<gene>
    <name evidence="2" type="ORF">MtrunA17_Chr7g0262861</name>
</gene>
<dbReference type="EMBL" id="PSQE01000007">
    <property type="protein sequence ID" value="RHN48352.1"/>
    <property type="molecule type" value="Genomic_DNA"/>
</dbReference>
<dbReference type="AlphaFoldDB" id="A0A396H4Y5"/>
<evidence type="ECO:0008006" key="3">
    <source>
        <dbReference type="Google" id="ProtNLM"/>
    </source>
</evidence>
<reference evidence="2" key="1">
    <citation type="journal article" date="2018" name="Nat. Plants">
        <title>Whole-genome landscape of Medicago truncatula symbiotic genes.</title>
        <authorList>
            <person name="Pecrix Y."/>
            <person name="Gamas P."/>
            <person name="Carrere S."/>
        </authorList>
    </citation>
    <scope>NUCLEOTIDE SEQUENCE</scope>
    <source>
        <tissue evidence="2">Leaves</tissue>
    </source>
</reference>
<organism evidence="2">
    <name type="scientific">Medicago truncatula</name>
    <name type="common">Barrel medic</name>
    <name type="synonym">Medicago tribuloides</name>
    <dbReference type="NCBI Taxonomy" id="3880"/>
    <lineage>
        <taxon>Eukaryota</taxon>
        <taxon>Viridiplantae</taxon>
        <taxon>Streptophyta</taxon>
        <taxon>Embryophyta</taxon>
        <taxon>Tracheophyta</taxon>
        <taxon>Spermatophyta</taxon>
        <taxon>Magnoliopsida</taxon>
        <taxon>eudicotyledons</taxon>
        <taxon>Gunneridae</taxon>
        <taxon>Pentapetalae</taxon>
        <taxon>rosids</taxon>
        <taxon>fabids</taxon>
        <taxon>Fabales</taxon>
        <taxon>Fabaceae</taxon>
        <taxon>Papilionoideae</taxon>
        <taxon>50 kb inversion clade</taxon>
        <taxon>NPAAA clade</taxon>
        <taxon>Hologalegina</taxon>
        <taxon>IRL clade</taxon>
        <taxon>Trifolieae</taxon>
        <taxon>Medicago</taxon>
    </lineage>
</organism>
<accession>A0A396H4Y5</accession>
<feature type="chain" id="PRO_5017386874" description="Transmembrane protein" evidence="1">
    <location>
        <begin position="17"/>
        <end position="72"/>
    </location>
</feature>
<comment type="caution">
    <text evidence="2">The sequence shown here is derived from an EMBL/GenBank/DDBJ whole genome shotgun (WGS) entry which is preliminary data.</text>
</comment>
<sequence>MPSSLILLLFFFLSLSFHFDLHLPLSLSEDRTHLLPLPLLSFRSTSLFPSLHVRSTPPPLSLLHYFLESLSV</sequence>
<proteinExistence type="predicted"/>
<keyword evidence="1" id="KW-0732">Signal</keyword>
<dbReference type="Gramene" id="rna43061">
    <property type="protein sequence ID" value="RHN48352.1"/>
    <property type="gene ID" value="gene43061"/>
</dbReference>